<dbReference type="InterPro" id="IPR017907">
    <property type="entry name" value="Znf_RING_CS"/>
</dbReference>
<evidence type="ECO:0000256" key="6">
    <source>
        <dbReference type="ARBA" id="ARBA00022833"/>
    </source>
</evidence>
<evidence type="ECO:0000313" key="13">
    <source>
        <dbReference type="Proteomes" id="UP001163046"/>
    </source>
</evidence>
<dbReference type="InterPro" id="IPR013083">
    <property type="entry name" value="Znf_RING/FYVE/PHD"/>
</dbReference>
<dbReference type="PROSITE" id="PS00518">
    <property type="entry name" value="ZF_RING_1"/>
    <property type="match status" value="1"/>
</dbReference>
<dbReference type="Pfam" id="PF13639">
    <property type="entry name" value="zf-RING_2"/>
    <property type="match status" value="1"/>
</dbReference>
<evidence type="ECO:0000256" key="8">
    <source>
        <dbReference type="ARBA" id="ARBA00023163"/>
    </source>
</evidence>
<reference evidence="12" key="1">
    <citation type="submission" date="2023-01" db="EMBL/GenBank/DDBJ databases">
        <title>Genome assembly of the deep-sea coral Lophelia pertusa.</title>
        <authorList>
            <person name="Herrera S."/>
            <person name="Cordes E."/>
        </authorList>
    </citation>
    <scope>NUCLEOTIDE SEQUENCE</scope>
    <source>
        <strain evidence="12">USNM1676648</strain>
        <tissue evidence="12">Polyp</tissue>
    </source>
</reference>
<dbReference type="InterPro" id="IPR001841">
    <property type="entry name" value="Znf_RING"/>
</dbReference>
<evidence type="ECO:0000256" key="7">
    <source>
        <dbReference type="ARBA" id="ARBA00023015"/>
    </source>
</evidence>
<feature type="domain" description="RING-type" evidence="11">
    <location>
        <begin position="61"/>
        <end position="100"/>
    </location>
</feature>
<keyword evidence="3" id="KW-0808">Transferase</keyword>
<evidence type="ECO:0000256" key="10">
    <source>
        <dbReference type="SAM" id="Coils"/>
    </source>
</evidence>
<evidence type="ECO:0000256" key="9">
    <source>
        <dbReference type="PROSITE-ProRule" id="PRU00175"/>
    </source>
</evidence>
<name>A0A9X0CWQ2_9CNID</name>
<keyword evidence="13" id="KW-1185">Reference proteome</keyword>
<dbReference type="OrthoDB" id="21204at2759"/>
<evidence type="ECO:0000256" key="4">
    <source>
        <dbReference type="ARBA" id="ARBA00022723"/>
    </source>
</evidence>
<dbReference type="Gene3D" id="3.30.40.10">
    <property type="entry name" value="Zinc/RING finger domain, C3HC4 (zinc finger)"/>
    <property type="match status" value="1"/>
</dbReference>
<dbReference type="GO" id="GO:0006513">
    <property type="term" value="P:protein monoubiquitination"/>
    <property type="evidence" value="ECO:0007669"/>
    <property type="project" value="TreeGrafter"/>
</dbReference>
<organism evidence="12 13">
    <name type="scientific">Desmophyllum pertusum</name>
    <dbReference type="NCBI Taxonomy" id="174260"/>
    <lineage>
        <taxon>Eukaryota</taxon>
        <taxon>Metazoa</taxon>
        <taxon>Cnidaria</taxon>
        <taxon>Anthozoa</taxon>
        <taxon>Hexacorallia</taxon>
        <taxon>Scleractinia</taxon>
        <taxon>Caryophylliina</taxon>
        <taxon>Caryophylliidae</taxon>
        <taxon>Desmophyllum</taxon>
    </lineage>
</organism>
<evidence type="ECO:0000313" key="12">
    <source>
        <dbReference type="EMBL" id="KAJ7377173.1"/>
    </source>
</evidence>
<dbReference type="AlphaFoldDB" id="A0A9X0CWQ2"/>
<keyword evidence="7" id="KW-0805">Transcription regulation</keyword>
<keyword evidence="4" id="KW-0479">Metal-binding</keyword>
<comment type="caution">
    <text evidence="12">The sequence shown here is derived from an EMBL/GenBank/DDBJ whole genome shotgun (WGS) entry which is preliminary data.</text>
</comment>
<accession>A0A9X0CWQ2</accession>
<evidence type="ECO:0000256" key="1">
    <source>
        <dbReference type="ARBA" id="ARBA00000900"/>
    </source>
</evidence>
<dbReference type="SMART" id="SM00184">
    <property type="entry name" value="RING"/>
    <property type="match status" value="1"/>
</dbReference>
<dbReference type="Proteomes" id="UP001163046">
    <property type="component" value="Unassembled WGS sequence"/>
</dbReference>
<gene>
    <name evidence="12" type="ORF">OS493_030372</name>
</gene>
<evidence type="ECO:0000256" key="5">
    <source>
        <dbReference type="ARBA" id="ARBA00022771"/>
    </source>
</evidence>
<dbReference type="PROSITE" id="PS50089">
    <property type="entry name" value="ZF_RING_2"/>
    <property type="match status" value="1"/>
</dbReference>
<dbReference type="GO" id="GO:0000209">
    <property type="term" value="P:protein polyubiquitination"/>
    <property type="evidence" value="ECO:0007669"/>
    <property type="project" value="TreeGrafter"/>
</dbReference>
<evidence type="ECO:0000256" key="2">
    <source>
        <dbReference type="ARBA" id="ARBA00012483"/>
    </source>
</evidence>
<proteinExistence type="predicted"/>
<keyword evidence="6" id="KW-0862">Zinc</keyword>
<dbReference type="GO" id="GO:0008270">
    <property type="term" value="F:zinc ion binding"/>
    <property type="evidence" value="ECO:0007669"/>
    <property type="project" value="UniProtKB-KW"/>
</dbReference>
<dbReference type="EMBL" id="MU826382">
    <property type="protein sequence ID" value="KAJ7377173.1"/>
    <property type="molecule type" value="Genomic_DNA"/>
</dbReference>
<feature type="coiled-coil region" evidence="10">
    <location>
        <begin position="162"/>
        <end position="189"/>
    </location>
</feature>
<evidence type="ECO:0000259" key="11">
    <source>
        <dbReference type="PROSITE" id="PS50089"/>
    </source>
</evidence>
<comment type="catalytic activity">
    <reaction evidence="1">
        <text>S-ubiquitinyl-[E2 ubiquitin-conjugating enzyme]-L-cysteine + [acceptor protein]-L-lysine = [E2 ubiquitin-conjugating enzyme]-L-cysteine + N(6)-ubiquitinyl-[acceptor protein]-L-lysine.</text>
        <dbReference type="EC" id="2.3.2.27"/>
    </reaction>
</comment>
<dbReference type="SUPFAM" id="SSF57850">
    <property type="entry name" value="RING/U-box"/>
    <property type="match status" value="1"/>
</dbReference>
<evidence type="ECO:0000256" key="3">
    <source>
        <dbReference type="ARBA" id="ARBA00022679"/>
    </source>
</evidence>
<dbReference type="PANTHER" id="PTHR46077:SF1">
    <property type="entry name" value="TOP1 BINDING ARGININE_SERINE RICH PROTEIN, E3 UBIQUITIN LIGASE"/>
    <property type="match status" value="1"/>
</dbReference>
<dbReference type="PANTHER" id="PTHR46077">
    <property type="entry name" value="E3 UBIQUITIN-PROTEIN LIGASE TOPORS"/>
    <property type="match status" value="1"/>
</dbReference>
<keyword evidence="5 9" id="KW-0863">Zinc-finger</keyword>
<protein>
    <recommendedName>
        <fullName evidence="2">RING-type E3 ubiquitin transferase</fullName>
        <ecNumber evidence="2">2.3.2.27</ecNumber>
    </recommendedName>
</protein>
<dbReference type="EC" id="2.3.2.27" evidence="2"/>
<keyword evidence="8" id="KW-0804">Transcription</keyword>
<keyword evidence="10" id="KW-0175">Coiled coil</keyword>
<sequence length="288" mass="32628">MSDSEIEYPGPYCSRNGISTDWLLSLLNDLPNIPDVGDCPTEPVKISLPLPESNSPGNEQCPVCLGECENNSYIRDCMHCFCFACIRQWTLMVETCPVCKAKVSSILHSATSPVEYQELTLFRNKETGKYLCQGKKNLAWQSMMIWLRYYYGENFDEVCPSVQAITSHIKNLQKKAQKLSKDKKKTDLEVMKLLSFHLPESKNGGSFQEDLKEKHTECVLKGKESSTSHTLYVSTVSACNSLAKDLCEVKQSLVTMTEKKIKFETKCEAQKKDCKEFRKTAKAPLRCN</sequence>
<dbReference type="GO" id="GO:0061630">
    <property type="term" value="F:ubiquitin protein ligase activity"/>
    <property type="evidence" value="ECO:0007669"/>
    <property type="project" value="UniProtKB-EC"/>
</dbReference>